<protein>
    <recommendedName>
        <fullName evidence="4">FeoB-associated Cys-rich membrane protein</fullName>
    </recommendedName>
</protein>
<keyword evidence="1" id="KW-0472">Membrane</keyword>
<organism evidence="2 3">
    <name type="scientific">Polaribacter gangjinensis</name>
    <dbReference type="NCBI Taxonomy" id="574710"/>
    <lineage>
        <taxon>Bacteria</taxon>
        <taxon>Pseudomonadati</taxon>
        <taxon>Bacteroidota</taxon>
        <taxon>Flavobacteriia</taxon>
        <taxon>Flavobacteriales</taxon>
        <taxon>Flavobacteriaceae</taxon>
    </lineage>
</organism>
<dbReference type="Proteomes" id="UP000237608">
    <property type="component" value="Unassembled WGS sequence"/>
</dbReference>
<accession>A0A2S7WBW4</accession>
<keyword evidence="3" id="KW-1185">Reference proteome</keyword>
<evidence type="ECO:0008006" key="4">
    <source>
        <dbReference type="Google" id="ProtNLM"/>
    </source>
</evidence>
<dbReference type="RefSeq" id="WP_105046265.1">
    <property type="nucleotide sequence ID" value="NZ_CP150662.1"/>
</dbReference>
<keyword evidence="1" id="KW-1133">Transmembrane helix</keyword>
<dbReference type="AlphaFoldDB" id="A0A2S7WBW4"/>
<comment type="caution">
    <text evidence="2">The sequence shown here is derived from an EMBL/GenBank/DDBJ whole genome shotgun (WGS) entry which is preliminary data.</text>
</comment>
<dbReference type="Pfam" id="PF12669">
    <property type="entry name" value="FeoB_associated"/>
    <property type="match status" value="1"/>
</dbReference>
<keyword evidence="1" id="KW-0812">Transmembrane</keyword>
<evidence type="ECO:0000313" key="2">
    <source>
        <dbReference type="EMBL" id="PQJ75124.1"/>
    </source>
</evidence>
<sequence>MQQILVYVLVGAAVLFLLRKYVFNSKKSKNCSSDCGCH</sequence>
<feature type="transmembrane region" description="Helical" evidence="1">
    <location>
        <begin position="6"/>
        <end position="23"/>
    </location>
</feature>
<evidence type="ECO:0000313" key="3">
    <source>
        <dbReference type="Proteomes" id="UP000237608"/>
    </source>
</evidence>
<reference evidence="2 3" key="1">
    <citation type="submission" date="2016-12" db="EMBL/GenBank/DDBJ databases">
        <title>Trade-off between light-utilization and light-protection in marine flavobacteria.</title>
        <authorList>
            <person name="Kumagai Y."/>
            <person name="Yoshizawa S."/>
            <person name="Kogure K."/>
            <person name="Iwasaki W."/>
        </authorList>
    </citation>
    <scope>NUCLEOTIDE SEQUENCE [LARGE SCALE GENOMIC DNA]</scope>
    <source>
        <strain evidence="2 3">KCTC 22729</strain>
    </source>
</reference>
<gene>
    <name evidence="2" type="ORF">BTO13_07630</name>
</gene>
<dbReference type="EMBL" id="MSCL01000001">
    <property type="protein sequence ID" value="PQJ75124.1"/>
    <property type="molecule type" value="Genomic_DNA"/>
</dbReference>
<evidence type="ECO:0000256" key="1">
    <source>
        <dbReference type="SAM" id="Phobius"/>
    </source>
</evidence>
<proteinExistence type="predicted"/>
<name>A0A2S7WBW4_9FLAO</name>